<sequence length="194" mass="21628">MSSDVATKVVENGYKANFKNINRYLDSDMQAVVYELNSNVEQRLDRVSDNKLLLFELCNIIKTATGADGLSLYFVGDCSNSLCLFTPIGFTDQKQRPVSAAPYGIAVASYVAKFKKTLLVQDLVEDNRFPKETWLDSTPPIQSVLCLPIVTTSNELIGVLELHRQRGRNPFDSEQQQIATANLAWALVAIHQVQ</sequence>
<dbReference type="Pfam" id="PF01590">
    <property type="entry name" value="GAF"/>
    <property type="match status" value="1"/>
</dbReference>
<dbReference type="OMA" id="DEVFLFM"/>
<keyword evidence="3" id="KW-1185">Reference proteome</keyword>
<feature type="non-terminal residue" evidence="2">
    <location>
        <position position="194"/>
    </location>
</feature>
<comment type="caution">
    <text evidence="2">The sequence shown here is derived from an EMBL/GenBank/DDBJ whole genome shotgun (WGS) entry which is preliminary data.</text>
</comment>
<dbReference type="EMBL" id="BFAA01012375">
    <property type="protein sequence ID" value="GCB75033.1"/>
    <property type="molecule type" value="Genomic_DNA"/>
</dbReference>
<accession>A0A401PPI0</accession>
<proteinExistence type="predicted"/>
<dbReference type="SUPFAM" id="SSF55781">
    <property type="entry name" value="GAF domain-like"/>
    <property type="match status" value="1"/>
</dbReference>
<dbReference type="InterPro" id="IPR003018">
    <property type="entry name" value="GAF"/>
</dbReference>
<dbReference type="Proteomes" id="UP000288216">
    <property type="component" value="Unassembled WGS sequence"/>
</dbReference>
<dbReference type="OrthoDB" id="546632at2759"/>
<organism evidence="2 3">
    <name type="scientific">Scyliorhinus torazame</name>
    <name type="common">Cloudy catshark</name>
    <name type="synonym">Catulus torazame</name>
    <dbReference type="NCBI Taxonomy" id="75743"/>
    <lineage>
        <taxon>Eukaryota</taxon>
        <taxon>Metazoa</taxon>
        <taxon>Chordata</taxon>
        <taxon>Craniata</taxon>
        <taxon>Vertebrata</taxon>
        <taxon>Chondrichthyes</taxon>
        <taxon>Elasmobranchii</taxon>
        <taxon>Galeomorphii</taxon>
        <taxon>Galeoidea</taxon>
        <taxon>Carcharhiniformes</taxon>
        <taxon>Scyliorhinidae</taxon>
        <taxon>Scyliorhinus</taxon>
    </lineage>
</organism>
<name>A0A401PPI0_SCYTO</name>
<evidence type="ECO:0000259" key="1">
    <source>
        <dbReference type="SMART" id="SM00065"/>
    </source>
</evidence>
<protein>
    <recommendedName>
        <fullName evidence="1">GAF domain-containing protein</fullName>
    </recommendedName>
</protein>
<dbReference type="STRING" id="75743.A0A401PPI0"/>
<dbReference type="SMART" id="SM00065">
    <property type="entry name" value="GAF"/>
    <property type="match status" value="1"/>
</dbReference>
<dbReference type="AlphaFoldDB" id="A0A401PPI0"/>
<dbReference type="Gene3D" id="3.30.450.40">
    <property type="match status" value="1"/>
</dbReference>
<reference evidence="2 3" key="1">
    <citation type="journal article" date="2018" name="Nat. Ecol. Evol.">
        <title>Shark genomes provide insights into elasmobranch evolution and the origin of vertebrates.</title>
        <authorList>
            <person name="Hara Y"/>
            <person name="Yamaguchi K"/>
            <person name="Onimaru K"/>
            <person name="Kadota M"/>
            <person name="Koyanagi M"/>
            <person name="Keeley SD"/>
            <person name="Tatsumi K"/>
            <person name="Tanaka K"/>
            <person name="Motone F"/>
            <person name="Kageyama Y"/>
            <person name="Nozu R"/>
            <person name="Adachi N"/>
            <person name="Nishimura O"/>
            <person name="Nakagawa R"/>
            <person name="Tanegashima C"/>
            <person name="Kiyatake I"/>
            <person name="Matsumoto R"/>
            <person name="Murakumo K"/>
            <person name="Nishida K"/>
            <person name="Terakita A"/>
            <person name="Kuratani S"/>
            <person name="Sato K"/>
            <person name="Hyodo S Kuraku.S."/>
        </authorList>
    </citation>
    <scope>NUCLEOTIDE SEQUENCE [LARGE SCALE GENOMIC DNA]</scope>
</reference>
<evidence type="ECO:0000313" key="3">
    <source>
        <dbReference type="Proteomes" id="UP000288216"/>
    </source>
</evidence>
<dbReference type="InterPro" id="IPR029016">
    <property type="entry name" value="GAF-like_dom_sf"/>
</dbReference>
<feature type="domain" description="GAF" evidence="1">
    <location>
        <begin position="49"/>
        <end position="192"/>
    </location>
</feature>
<evidence type="ECO:0000313" key="2">
    <source>
        <dbReference type="EMBL" id="GCB75033.1"/>
    </source>
</evidence>
<gene>
    <name evidence="2" type="ORF">scyTo_0018156</name>
</gene>